<evidence type="ECO:0000313" key="1">
    <source>
        <dbReference type="EMBL" id="OXU18136.1"/>
    </source>
</evidence>
<comment type="caution">
    <text evidence="1">The sequence shown here is derived from an EMBL/GenBank/DDBJ whole genome shotgun (WGS) entry which is preliminary data.</text>
</comment>
<proteinExistence type="predicted"/>
<evidence type="ECO:0008006" key="3">
    <source>
        <dbReference type="Google" id="ProtNLM"/>
    </source>
</evidence>
<keyword evidence="2" id="KW-1185">Reference proteome</keyword>
<evidence type="ECO:0000313" key="2">
    <source>
        <dbReference type="Proteomes" id="UP000215335"/>
    </source>
</evidence>
<protein>
    <recommendedName>
        <fullName evidence="3">DUF4219 domain-containing protein</fullName>
    </recommendedName>
</protein>
<organism evidence="1 2">
    <name type="scientific">Trichomalopsis sarcophagae</name>
    <dbReference type="NCBI Taxonomy" id="543379"/>
    <lineage>
        <taxon>Eukaryota</taxon>
        <taxon>Metazoa</taxon>
        <taxon>Ecdysozoa</taxon>
        <taxon>Arthropoda</taxon>
        <taxon>Hexapoda</taxon>
        <taxon>Insecta</taxon>
        <taxon>Pterygota</taxon>
        <taxon>Neoptera</taxon>
        <taxon>Endopterygota</taxon>
        <taxon>Hymenoptera</taxon>
        <taxon>Apocrita</taxon>
        <taxon>Proctotrupomorpha</taxon>
        <taxon>Chalcidoidea</taxon>
        <taxon>Pteromalidae</taxon>
        <taxon>Pteromalinae</taxon>
        <taxon>Trichomalopsis</taxon>
    </lineage>
</organism>
<dbReference type="AlphaFoldDB" id="A0A232EIF3"/>
<gene>
    <name evidence="1" type="ORF">TSAR_011641</name>
</gene>
<sequence length="52" mass="6137">MSKNSEFCLIRKLQDNNYEIWQYEAKILLRSIDLWSIVENGKPDKKAAVYSS</sequence>
<accession>A0A232EIF3</accession>
<dbReference type="EMBL" id="NNAY01004257">
    <property type="protein sequence ID" value="OXU18136.1"/>
    <property type="molecule type" value="Genomic_DNA"/>
</dbReference>
<name>A0A232EIF3_9HYME</name>
<dbReference type="Proteomes" id="UP000215335">
    <property type="component" value="Unassembled WGS sequence"/>
</dbReference>
<reference evidence="1 2" key="1">
    <citation type="journal article" date="2017" name="Curr. Biol.">
        <title>The Evolution of Venom by Co-option of Single-Copy Genes.</title>
        <authorList>
            <person name="Martinson E.O."/>
            <person name="Mrinalini"/>
            <person name="Kelkar Y.D."/>
            <person name="Chang C.H."/>
            <person name="Werren J.H."/>
        </authorList>
    </citation>
    <scope>NUCLEOTIDE SEQUENCE [LARGE SCALE GENOMIC DNA]</scope>
    <source>
        <strain evidence="1 2">Alberta</strain>
        <tissue evidence="1">Whole body</tissue>
    </source>
</reference>